<evidence type="ECO:0000313" key="5">
    <source>
        <dbReference type="Proteomes" id="UP000265619"/>
    </source>
</evidence>
<accession>A0A9X8CYX9</accession>
<dbReference type="Proteomes" id="UP000265619">
    <property type="component" value="Unassembled WGS sequence"/>
</dbReference>
<evidence type="ECO:0000259" key="3">
    <source>
        <dbReference type="Pfam" id="PF13296"/>
    </source>
</evidence>
<sequence>MRTDGHGVLRAQDGMLITTEGRPDAARHAKDMGETTQRLMTAQDQHDALAEAAQVHKAQEQGVDQDLVQKALKAQNDAICGEEARQKDGRFPELDEPHLVLASPAGIEASTPGSIHLHTGEHAAFTSQGHTSISTAKRWLASAAEGIRAFTHKKGIRLIASEDPIEIQAHRDEVVLVAHKDVVIKSVEGELHIAAKKKVVIIGGGSYSEWSESGIQHGTAGTWQEHAALHAQVGPMSRPLSLPEFAQGQFNGKTSTSSHKFSPSA</sequence>
<feature type="domain" description="Putative type VI secretion system Rhs element associated Vgr" evidence="3">
    <location>
        <begin position="1"/>
        <end position="53"/>
    </location>
</feature>
<dbReference type="AlphaFoldDB" id="A0A9X8CYX9"/>
<organism evidence="4 5">
    <name type="scientific">Acidovorax cavernicola</name>
    <dbReference type="NCBI Taxonomy" id="1675792"/>
    <lineage>
        <taxon>Bacteria</taxon>
        <taxon>Pseudomonadati</taxon>
        <taxon>Pseudomonadota</taxon>
        <taxon>Betaproteobacteria</taxon>
        <taxon>Burkholderiales</taxon>
        <taxon>Comamonadaceae</taxon>
        <taxon>Acidovorax</taxon>
    </lineage>
</organism>
<proteinExistence type="predicted"/>
<protein>
    <submittedName>
        <fullName evidence="4">DUF2345 domain-containing protein</fullName>
    </submittedName>
</protein>
<evidence type="ECO:0000256" key="1">
    <source>
        <dbReference type="SAM" id="MobiDB-lite"/>
    </source>
</evidence>
<dbReference type="InterPro" id="IPR028244">
    <property type="entry name" value="T6SS_Rhs_Vgr_dom"/>
</dbReference>
<feature type="region of interest" description="Disordered" evidence="1">
    <location>
        <begin position="246"/>
        <end position="265"/>
    </location>
</feature>
<dbReference type="Pfam" id="PF10106">
    <property type="entry name" value="DUF2345"/>
    <property type="match status" value="1"/>
</dbReference>
<evidence type="ECO:0000313" key="4">
    <source>
        <dbReference type="EMBL" id="RIX73251.1"/>
    </source>
</evidence>
<feature type="domain" description="DUF2345" evidence="2">
    <location>
        <begin position="87"/>
        <end position="235"/>
    </location>
</feature>
<dbReference type="EMBL" id="QXMN01000068">
    <property type="protein sequence ID" value="RIX73251.1"/>
    <property type="molecule type" value="Genomic_DNA"/>
</dbReference>
<gene>
    <name evidence="4" type="ORF">D3H34_29700</name>
</gene>
<evidence type="ECO:0000259" key="2">
    <source>
        <dbReference type="Pfam" id="PF10106"/>
    </source>
</evidence>
<dbReference type="InterPro" id="IPR018769">
    <property type="entry name" value="VgrG2_DUF2345"/>
</dbReference>
<name>A0A9X8CYX9_9BURK</name>
<feature type="compositionally biased region" description="Polar residues" evidence="1">
    <location>
        <begin position="248"/>
        <end position="265"/>
    </location>
</feature>
<dbReference type="Pfam" id="PF13296">
    <property type="entry name" value="T6SS_Vgr"/>
    <property type="match status" value="1"/>
</dbReference>
<comment type="caution">
    <text evidence="4">The sequence shown here is derived from an EMBL/GenBank/DDBJ whole genome shotgun (WGS) entry which is preliminary data.</text>
</comment>
<reference evidence="4 5" key="1">
    <citation type="submission" date="2018-09" db="EMBL/GenBank/DDBJ databases">
        <title>Acidovorax cavernicola nov. sp. isolated from Gruta de las Maravillas (Aracena, Spain).</title>
        <authorList>
            <person name="Jurado V."/>
            <person name="Gutierrez-Patricio S."/>
            <person name="Gonzalez-Pimentel J.L."/>
            <person name="Miller A.Z."/>
            <person name="Laiz L."/>
            <person name="Saiz-Jimenez C."/>
        </authorList>
    </citation>
    <scope>NUCLEOTIDE SEQUENCE [LARGE SCALE GENOMIC DNA]</scope>
    <source>
        <strain evidence="4 5">1011MAR4D40.2</strain>
    </source>
</reference>
<keyword evidence="5" id="KW-1185">Reference proteome</keyword>